<dbReference type="InterPro" id="IPR034741">
    <property type="entry name" value="Terpene_cyclase-like_1_C"/>
</dbReference>
<keyword evidence="4" id="KW-0456">Lyase</keyword>
<dbReference type="RefSeq" id="XP_056687914.1">
    <property type="nucleotide sequence ID" value="XM_056831936.1"/>
</dbReference>
<keyword evidence="3" id="KW-0460">Magnesium</keyword>
<dbReference type="SUPFAM" id="SSF48576">
    <property type="entry name" value="Terpenoid synthases"/>
    <property type="match status" value="1"/>
</dbReference>
<evidence type="ECO:0000256" key="1">
    <source>
        <dbReference type="ARBA" id="ARBA00001946"/>
    </source>
</evidence>
<evidence type="ECO:0000259" key="5">
    <source>
        <dbReference type="Pfam" id="PF01397"/>
    </source>
</evidence>
<feature type="domain" description="Terpene synthase metal-binding" evidence="6">
    <location>
        <begin position="258"/>
        <end position="498"/>
    </location>
</feature>
<dbReference type="InterPro" id="IPR001906">
    <property type="entry name" value="Terpene_synth_N"/>
</dbReference>
<dbReference type="InterPro" id="IPR005630">
    <property type="entry name" value="Terpene_synthase_metal-bd"/>
</dbReference>
<dbReference type="InterPro" id="IPR036965">
    <property type="entry name" value="Terpene_synth_N_sf"/>
</dbReference>
<accession>A0ABM3QX32</accession>
<dbReference type="PANTHER" id="PTHR31225">
    <property type="entry name" value="OS04G0344100 PROTEIN-RELATED"/>
    <property type="match status" value="1"/>
</dbReference>
<dbReference type="PANTHER" id="PTHR31225:SF0">
    <property type="entry name" value="S-(+)-LINALOOL SYNTHASE, CHLOROPLASTIC"/>
    <property type="match status" value="1"/>
</dbReference>
<organism evidence="7 8">
    <name type="scientific">Spinacia oleracea</name>
    <name type="common">Spinach</name>
    <dbReference type="NCBI Taxonomy" id="3562"/>
    <lineage>
        <taxon>Eukaryota</taxon>
        <taxon>Viridiplantae</taxon>
        <taxon>Streptophyta</taxon>
        <taxon>Embryophyta</taxon>
        <taxon>Tracheophyta</taxon>
        <taxon>Spermatophyta</taxon>
        <taxon>Magnoliopsida</taxon>
        <taxon>eudicotyledons</taxon>
        <taxon>Gunneridae</taxon>
        <taxon>Pentapetalae</taxon>
        <taxon>Caryophyllales</taxon>
        <taxon>Chenopodiaceae</taxon>
        <taxon>Chenopodioideae</taxon>
        <taxon>Anserineae</taxon>
        <taxon>Spinacia</taxon>
    </lineage>
</organism>
<evidence type="ECO:0000313" key="8">
    <source>
        <dbReference type="RefSeq" id="XP_056687914.1"/>
    </source>
</evidence>
<comment type="cofactor">
    <cofactor evidence="1">
        <name>Mg(2+)</name>
        <dbReference type="ChEBI" id="CHEBI:18420"/>
    </cofactor>
</comment>
<evidence type="ECO:0000256" key="2">
    <source>
        <dbReference type="ARBA" id="ARBA00022723"/>
    </source>
</evidence>
<gene>
    <name evidence="8" type="primary">LOC110789688</name>
</gene>
<keyword evidence="7" id="KW-1185">Reference proteome</keyword>
<evidence type="ECO:0000256" key="4">
    <source>
        <dbReference type="ARBA" id="ARBA00023239"/>
    </source>
</evidence>
<keyword evidence="2" id="KW-0479">Metal-binding</keyword>
<name>A0ABM3QX32_SPIOL</name>
<dbReference type="Gene3D" id="1.50.10.130">
    <property type="entry name" value="Terpene synthase, N-terminal domain"/>
    <property type="match status" value="1"/>
</dbReference>
<evidence type="ECO:0000313" key="7">
    <source>
        <dbReference type="Proteomes" id="UP000813463"/>
    </source>
</evidence>
<dbReference type="SFLD" id="SFLDG01019">
    <property type="entry name" value="Terpene_Cyclase_Like_1_C_Termi"/>
    <property type="match status" value="1"/>
</dbReference>
<dbReference type="SUPFAM" id="SSF48239">
    <property type="entry name" value="Terpenoid cyclases/Protein prenyltransferases"/>
    <property type="match status" value="1"/>
</dbReference>
<dbReference type="Gene3D" id="1.10.600.10">
    <property type="entry name" value="Farnesyl Diphosphate Synthase"/>
    <property type="match status" value="1"/>
</dbReference>
<evidence type="ECO:0000256" key="3">
    <source>
        <dbReference type="ARBA" id="ARBA00022842"/>
    </source>
</evidence>
<dbReference type="GeneID" id="110789688"/>
<dbReference type="Proteomes" id="UP000813463">
    <property type="component" value="Chromosome 6"/>
</dbReference>
<sequence>MTNTQETRPSKEFKGNATKQGFFELPHHNPFPQEYQLIEKLVKKIKEIMGSKKSRENDDKIQELVMIDAIQRLGLECYFKDDIHAALENCNETGECSENLHDVALRFRLLRQAGYNVQADTFSKFKDNKVGRFKQELEKDTKGLISLFEASELSIPGDQILDEAGEFTWNLLMNSSKNVEKSETSMIRNILSNPCHKTIPRLTAKKQLHNFENLLKFLHDCFGTQEWIKEIQHLARIDINMAQITLKTEITQVSLWWKQLRMAEVLTLARNQPAKWHMRSSVALPSPDQAELRTELTKSISFIYIIDDIFDLYGNLEELTLFTEAVNQWDHTNINGLPDYITICLKALYDTTHEMSQKIYIKHGWNPKVVLQNAWAELCNAFLVEARWFASEYLPTTTEYLTNGVVSSGVYVVFATLFSLLGEATSYESTYIWNNNHPKIVSLAGTLLRLWDDLGSAKDEDQDGHDGSFVACYMNEHQESSDENAREYVLGMISDAWKHLNEECLSQNSPFSSDFKNAFLNLARMIPIMYKYDDNHRLPSLEKHMKSLLYE</sequence>
<dbReference type="SFLD" id="SFLDS00005">
    <property type="entry name" value="Isoprenoid_Synthase_Type_I"/>
    <property type="match status" value="1"/>
</dbReference>
<proteinExistence type="predicted"/>
<dbReference type="Pfam" id="PF01397">
    <property type="entry name" value="Terpene_synth"/>
    <property type="match status" value="1"/>
</dbReference>
<protein>
    <submittedName>
        <fullName evidence="8">(3S,6E)-nerolidol synthase 1-like</fullName>
    </submittedName>
</protein>
<feature type="domain" description="Terpene synthase N-terminal" evidence="5">
    <location>
        <begin position="36"/>
        <end position="183"/>
    </location>
</feature>
<dbReference type="InterPro" id="IPR050148">
    <property type="entry name" value="Terpene_synthase-like"/>
</dbReference>
<dbReference type="InterPro" id="IPR008949">
    <property type="entry name" value="Isoprenoid_synthase_dom_sf"/>
</dbReference>
<reference evidence="7" key="1">
    <citation type="journal article" date="2021" name="Nat. Commun.">
        <title>Genomic analyses provide insights into spinach domestication and the genetic basis of agronomic traits.</title>
        <authorList>
            <person name="Cai X."/>
            <person name="Sun X."/>
            <person name="Xu C."/>
            <person name="Sun H."/>
            <person name="Wang X."/>
            <person name="Ge C."/>
            <person name="Zhang Z."/>
            <person name="Wang Q."/>
            <person name="Fei Z."/>
            <person name="Jiao C."/>
            <person name="Wang Q."/>
        </authorList>
    </citation>
    <scope>NUCLEOTIDE SEQUENCE [LARGE SCALE GENOMIC DNA]</scope>
    <source>
        <strain evidence="7">cv. Varoflay</strain>
    </source>
</reference>
<reference evidence="8" key="2">
    <citation type="submission" date="2025-08" db="UniProtKB">
        <authorList>
            <consortium name="RefSeq"/>
        </authorList>
    </citation>
    <scope>IDENTIFICATION</scope>
    <source>
        <tissue evidence="8">Leaf</tissue>
    </source>
</reference>
<dbReference type="InterPro" id="IPR008930">
    <property type="entry name" value="Terpenoid_cyclase/PrenylTrfase"/>
</dbReference>
<evidence type="ECO:0000259" key="6">
    <source>
        <dbReference type="Pfam" id="PF03936"/>
    </source>
</evidence>
<dbReference type="Pfam" id="PF03936">
    <property type="entry name" value="Terpene_synth_C"/>
    <property type="match status" value="1"/>
</dbReference>